<evidence type="ECO:0008006" key="4">
    <source>
        <dbReference type="Google" id="ProtNLM"/>
    </source>
</evidence>
<dbReference type="GO" id="GO:0016788">
    <property type="term" value="F:hydrolase activity, acting on ester bonds"/>
    <property type="evidence" value="ECO:0007669"/>
    <property type="project" value="InterPro"/>
</dbReference>
<comment type="caution">
    <text evidence="2">The sequence shown here is derived from an EMBL/GenBank/DDBJ whole genome shotgun (WGS) entry which is preliminary data.</text>
</comment>
<evidence type="ECO:0000256" key="1">
    <source>
        <dbReference type="ARBA" id="ARBA00022729"/>
    </source>
</evidence>
<dbReference type="Proteomes" id="UP000011682">
    <property type="component" value="Unassembled WGS sequence"/>
</dbReference>
<evidence type="ECO:0000313" key="3">
    <source>
        <dbReference type="Proteomes" id="UP000011682"/>
    </source>
</evidence>
<name>S9NVM8_CYSF2</name>
<dbReference type="OrthoDB" id="5292073at2"/>
<dbReference type="Gene3D" id="3.40.50.1110">
    <property type="entry name" value="SGNH hydrolase"/>
    <property type="match status" value="1"/>
</dbReference>
<dbReference type="EMBL" id="ANAH02000066">
    <property type="protein sequence ID" value="EPX56240.1"/>
    <property type="molecule type" value="Genomic_DNA"/>
</dbReference>
<dbReference type="PANTHER" id="PTHR45642:SF139">
    <property type="entry name" value="SGNH HYDROLASE-TYPE ESTERASE DOMAIN-CONTAINING PROTEIN"/>
    <property type="match status" value="1"/>
</dbReference>
<evidence type="ECO:0000313" key="2">
    <source>
        <dbReference type="EMBL" id="EPX56240.1"/>
    </source>
</evidence>
<dbReference type="InterPro" id="IPR036514">
    <property type="entry name" value="SGNH_hydro_sf"/>
</dbReference>
<dbReference type="AlphaFoldDB" id="S9NVM8"/>
<protein>
    <recommendedName>
        <fullName evidence="4">Phospholipase/lecithinase/hemolysin</fullName>
    </recommendedName>
</protein>
<keyword evidence="3" id="KW-1185">Reference proteome</keyword>
<dbReference type="eggNOG" id="COG3240">
    <property type="taxonomic scope" value="Bacteria"/>
</dbReference>
<reference evidence="2" key="1">
    <citation type="submission" date="2013-05" db="EMBL/GenBank/DDBJ databases">
        <title>Genome assembly of Cystobacter fuscus DSM 2262.</title>
        <authorList>
            <person name="Sharma G."/>
            <person name="Khatri I."/>
            <person name="Kaur C."/>
            <person name="Mayilraj S."/>
            <person name="Subramanian S."/>
        </authorList>
    </citation>
    <scope>NUCLEOTIDE SEQUENCE [LARGE SCALE GENOMIC DNA]</scope>
    <source>
        <strain evidence="2">DSM 2262</strain>
    </source>
</reference>
<dbReference type="RefSeq" id="WP_002629825.1">
    <property type="nucleotide sequence ID" value="NZ_ANAH02000066.1"/>
</dbReference>
<proteinExistence type="predicted"/>
<sequence>MYKISRVIIFGDSCSDIGNMYNRALSNLPQVKLNDYGRFSDGKNWVDFFWESVGGELFYREDVKKTVEKSKKHLRLATGGSWPRGKMELANYAEGGATALHSSDGQDWGGWFASGVLSTLKDEVAKYMEDRKKDTSRVFADSQTLFIIWIGANDVVTVNRDPSAMPKVAEYVFETAQNLLNEASGSHVVIVGLPDPQFMPRFFDPKKDAEARKVDTNHRKKISTGASNFNNRLAQLVTAQVKIQHLFNKSTLEFFDIGQILTPKFLAKQGFAPFAQPDTFKPGDRVGKNVLKAPLLTYTDTALDEDFLYGTVSDKLHPSEGVYATIAEVLTSYFQKSCYFDFKP</sequence>
<dbReference type="SUPFAM" id="SSF52266">
    <property type="entry name" value="SGNH hydrolase"/>
    <property type="match status" value="1"/>
</dbReference>
<keyword evidence="1" id="KW-0732">Signal</keyword>
<dbReference type="Pfam" id="PF00657">
    <property type="entry name" value="Lipase_GDSL"/>
    <property type="match status" value="1"/>
</dbReference>
<dbReference type="PANTHER" id="PTHR45642">
    <property type="entry name" value="GDSL ESTERASE/LIPASE EXL3"/>
    <property type="match status" value="1"/>
</dbReference>
<dbReference type="InterPro" id="IPR050592">
    <property type="entry name" value="GDSL_lipolytic_enzyme"/>
</dbReference>
<gene>
    <name evidence="2" type="ORF">D187_007582</name>
</gene>
<organism evidence="2 3">
    <name type="scientific">Cystobacter fuscus (strain ATCC 25194 / DSM 2262 / NBRC 100088 / M29)</name>
    <dbReference type="NCBI Taxonomy" id="1242864"/>
    <lineage>
        <taxon>Bacteria</taxon>
        <taxon>Pseudomonadati</taxon>
        <taxon>Myxococcota</taxon>
        <taxon>Myxococcia</taxon>
        <taxon>Myxococcales</taxon>
        <taxon>Cystobacterineae</taxon>
        <taxon>Archangiaceae</taxon>
        <taxon>Cystobacter</taxon>
    </lineage>
</organism>
<dbReference type="InterPro" id="IPR001087">
    <property type="entry name" value="GDSL"/>
</dbReference>
<accession>S9NVM8</accession>